<dbReference type="GO" id="GO:0006325">
    <property type="term" value="P:chromatin organization"/>
    <property type="evidence" value="ECO:0007669"/>
    <property type="project" value="UniProtKB-KW"/>
</dbReference>
<dbReference type="Ensembl" id="ENSGMOT00000072664.1">
    <property type="protein sequence ID" value="ENSGMOP00000030521.1"/>
    <property type="gene ID" value="ENSGMOG00000006998.2"/>
</dbReference>
<feature type="region of interest" description="Disordered" evidence="3">
    <location>
        <begin position="925"/>
        <end position="956"/>
    </location>
</feature>
<dbReference type="Pfam" id="PF03735">
    <property type="entry name" value="ENT"/>
    <property type="match status" value="1"/>
</dbReference>
<dbReference type="Proteomes" id="UP000694546">
    <property type="component" value="Chromosome 7"/>
</dbReference>
<dbReference type="GeneTree" id="ENSGT00390000009554"/>
<reference evidence="5" key="1">
    <citation type="submission" date="2025-08" db="UniProtKB">
        <authorList>
            <consortium name="Ensembl"/>
        </authorList>
    </citation>
    <scope>IDENTIFICATION</scope>
</reference>
<feature type="region of interest" description="Disordered" evidence="3">
    <location>
        <begin position="155"/>
        <end position="180"/>
    </location>
</feature>
<feature type="compositionally biased region" description="Basic residues" evidence="3">
    <location>
        <begin position="938"/>
        <end position="950"/>
    </location>
</feature>
<protein>
    <recommendedName>
        <fullName evidence="4">ENT domain-containing protein</fullName>
    </recommendedName>
</protein>
<dbReference type="GO" id="GO:0005654">
    <property type="term" value="C:nucleoplasm"/>
    <property type="evidence" value="ECO:0007669"/>
    <property type="project" value="TreeGrafter"/>
</dbReference>
<keyword evidence="6" id="KW-1185">Reference proteome</keyword>
<evidence type="ECO:0000256" key="1">
    <source>
        <dbReference type="ARBA" id="ARBA00004123"/>
    </source>
</evidence>
<feature type="domain" description="ENT" evidence="4">
    <location>
        <begin position="16"/>
        <end position="100"/>
    </location>
</feature>
<dbReference type="SUPFAM" id="SSF158639">
    <property type="entry name" value="ENT-like"/>
    <property type="match status" value="1"/>
</dbReference>
<feature type="compositionally biased region" description="Low complexity" evidence="3">
    <location>
        <begin position="803"/>
        <end position="813"/>
    </location>
</feature>
<evidence type="ECO:0000313" key="6">
    <source>
        <dbReference type="Proteomes" id="UP000694546"/>
    </source>
</evidence>
<dbReference type="Gene3D" id="1.10.1240.40">
    <property type="entry name" value="ENT domain"/>
    <property type="match status" value="1"/>
</dbReference>
<accession>A0A8C5AER2</accession>
<feature type="compositionally biased region" description="Low complexity" evidence="3">
    <location>
        <begin position="409"/>
        <end position="428"/>
    </location>
</feature>
<evidence type="ECO:0000313" key="5">
    <source>
        <dbReference type="Ensembl" id="ENSGMOP00000030521.1"/>
    </source>
</evidence>
<dbReference type="InterPro" id="IPR033482">
    <property type="entry name" value="EMSY"/>
</dbReference>
<comment type="subcellular location">
    <subcellularLocation>
        <location evidence="1">Nucleus</location>
    </subcellularLocation>
</comment>
<proteinExistence type="predicted"/>
<dbReference type="AlphaFoldDB" id="A0A8C5AER2"/>
<dbReference type="SMART" id="SM01191">
    <property type="entry name" value="ENT"/>
    <property type="match status" value="1"/>
</dbReference>
<feature type="region of interest" description="Disordered" evidence="3">
    <location>
        <begin position="677"/>
        <end position="699"/>
    </location>
</feature>
<feature type="region of interest" description="Disordered" evidence="3">
    <location>
        <begin position="803"/>
        <end position="825"/>
    </location>
</feature>
<dbReference type="PROSITE" id="PS51138">
    <property type="entry name" value="ENT"/>
    <property type="match status" value="1"/>
</dbReference>
<evidence type="ECO:0000256" key="3">
    <source>
        <dbReference type="SAM" id="MobiDB-lite"/>
    </source>
</evidence>
<evidence type="ECO:0000256" key="2">
    <source>
        <dbReference type="ARBA" id="ARBA00023242"/>
    </source>
</evidence>
<feature type="region of interest" description="Disordered" evidence="3">
    <location>
        <begin position="409"/>
        <end position="431"/>
    </location>
</feature>
<name>A0A8C5AER2_GADMO</name>
<dbReference type="PANTHER" id="PTHR16500">
    <property type="entry name" value="BRCA2-INTERACTING TRANSCRIPTIONAL REPRESSOR EMSY"/>
    <property type="match status" value="1"/>
</dbReference>
<dbReference type="PANTHER" id="PTHR16500:SF3">
    <property type="entry name" value="BRCA2-INTERACTING TRANSCRIPTIONAL REPRESSOR EMSY"/>
    <property type="match status" value="1"/>
</dbReference>
<organism evidence="5 6">
    <name type="scientific">Gadus morhua</name>
    <name type="common">Atlantic cod</name>
    <dbReference type="NCBI Taxonomy" id="8049"/>
    <lineage>
        <taxon>Eukaryota</taxon>
        <taxon>Metazoa</taxon>
        <taxon>Chordata</taxon>
        <taxon>Craniata</taxon>
        <taxon>Vertebrata</taxon>
        <taxon>Euteleostomi</taxon>
        <taxon>Actinopterygii</taxon>
        <taxon>Neopterygii</taxon>
        <taxon>Teleostei</taxon>
        <taxon>Neoteleostei</taxon>
        <taxon>Acanthomorphata</taxon>
        <taxon>Zeiogadaria</taxon>
        <taxon>Gadariae</taxon>
        <taxon>Gadiformes</taxon>
        <taxon>Gadoidei</taxon>
        <taxon>Gadidae</taxon>
        <taxon>Gadus</taxon>
    </lineage>
</organism>
<evidence type="ECO:0000259" key="4">
    <source>
        <dbReference type="PROSITE" id="PS51138"/>
    </source>
</evidence>
<sequence>MPVVWPTILDLGRDECKRILRKLELEAYAGVISALRAQGDLTKDKKDLLGELTKILGISTERHRAEVRRAVNDERLTTIAYHMSGPNSASEWSIEGRRLVPLMPRLVPQTAFTVTANAVANATANQNASLLLPAETGNKEVVVCYSYTSTTCTPTSATATGGGSLAVKSSPRPPSPASNVVLLPSGSTVYVKSVSCSDEDEKPRKRRRTNSSGSSPVVLKEVAKATAPSVSKGVGLPMASPMVGLSASSPKMSNIMQSIANSLPPHLSPVKITFAKPTIQSTSSTTQKVIIVTTSPSSNFVPNILSKSHSHGNSASAAALSKLVSTSMLTAASHKQTVVFPSAAAAAVAVTAVVSASPAAVMSTVAQCSASAGVKVASARLPSPKTMAGSPTQIMAQFPKQLQQQQGATISVSQAQASSSTSSSMAGSKPTIQIKQESGVKIITQQVQPSKILPKPSSVGLSSSSSSPIMVVSSNGAIMSTKLVSQPTGTTQTTYTRPTVSPNMSARISAAAAAAGATYVKTTSGSIITVVPKSLATLGGKIISSNIVSGTTTKITTIPMTSKPNVIVVQKTTGKGATIQGLPGKNVVTTLLNAGGEKSLQAVQGSKPAIITASRPITKMIVTQPKGMSSGAQATATKIIPTKIVYGQQGKTQVLIKPKPVFQAAVVSEQTRQLVSETLQQASRSSAETPHTSATQDSQPVVHLVTTREQDWMEQEVVESSPTTTIIYQDMSVGESQSATSTIKALLELQQQTTVKERAEAKPRQHTIDLSQMAVPLQQAQDKRQAPAPARPCTTTTIIATTTPSSSSEADAAPEQHTAGGLHLNQKPQVTAPLESQEGGGESLISLTLSHPQQQQPIITQSATVTKITFGGSHHSPSPHFAAVRADAVAAAAAAAAAAAPSGSSDILKISMMEAEIDPSVEPMVVDSSSDRKAPGLLHHHHHHHHHHLHHHDDGGGAAVPATSDMMDAGQLISTSPMCGGFPQVIPQFSILPDSSQSNVVVEPSGFLEITNYTSQQLDRDSPMMENIFSSDLYFTKITLGRSWR</sequence>
<dbReference type="GO" id="GO:0006355">
    <property type="term" value="P:regulation of DNA-templated transcription"/>
    <property type="evidence" value="ECO:0007669"/>
    <property type="project" value="InterPro"/>
</dbReference>
<dbReference type="GO" id="GO:0006281">
    <property type="term" value="P:DNA repair"/>
    <property type="evidence" value="ECO:0007669"/>
    <property type="project" value="UniProtKB-KW"/>
</dbReference>
<keyword evidence="2" id="KW-0539">Nucleus</keyword>
<reference evidence="5" key="2">
    <citation type="submission" date="2025-09" db="UniProtKB">
        <authorList>
            <consortium name="Ensembl"/>
        </authorList>
    </citation>
    <scope>IDENTIFICATION</scope>
</reference>
<dbReference type="InterPro" id="IPR036142">
    <property type="entry name" value="ENT_dom-like_sf"/>
</dbReference>
<dbReference type="InterPro" id="IPR005491">
    <property type="entry name" value="ENT_dom"/>
</dbReference>
<feature type="region of interest" description="Disordered" evidence="3">
    <location>
        <begin position="193"/>
        <end position="216"/>
    </location>
</feature>